<dbReference type="InterPro" id="IPR013563">
    <property type="entry name" value="Oligopep_ABC_C"/>
</dbReference>
<comment type="similarity">
    <text evidence="2">Belongs to the ABC transporter superfamily.</text>
</comment>
<dbReference type="Proteomes" id="UP001597295">
    <property type="component" value="Unassembled WGS sequence"/>
</dbReference>
<dbReference type="PANTHER" id="PTHR43776">
    <property type="entry name" value="TRANSPORT ATP-BINDING PROTEIN"/>
    <property type="match status" value="1"/>
</dbReference>
<name>A0ABW5DXI0_9PROT</name>
<proteinExistence type="inferred from homology"/>
<dbReference type="InterPro" id="IPR017871">
    <property type="entry name" value="ABC_transporter-like_CS"/>
</dbReference>
<comment type="subcellular location">
    <subcellularLocation>
        <location evidence="1">Cell inner membrane</location>
        <topology evidence="1">Peripheral membrane protein</topology>
    </subcellularLocation>
</comment>
<evidence type="ECO:0000313" key="7">
    <source>
        <dbReference type="EMBL" id="MFD2265230.1"/>
    </source>
</evidence>
<evidence type="ECO:0000256" key="2">
    <source>
        <dbReference type="ARBA" id="ARBA00005417"/>
    </source>
</evidence>
<dbReference type="PROSITE" id="PS50893">
    <property type="entry name" value="ABC_TRANSPORTER_2"/>
    <property type="match status" value="1"/>
</dbReference>
<dbReference type="Pfam" id="PF08352">
    <property type="entry name" value="oligo_HPY"/>
    <property type="match status" value="1"/>
</dbReference>
<accession>A0ABW5DXI0</accession>
<protein>
    <submittedName>
        <fullName evidence="7">ABC transporter ATP-binding protein</fullName>
    </submittedName>
</protein>
<gene>
    <name evidence="7" type="ORF">ACFSM5_20170</name>
</gene>
<keyword evidence="4" id="KW-0547">Nucleotide-binding</keyword>
<evidence type="ECO:0000256" key="5">
    <source>
        <dbReference type="ARBA" id="ARBA00022840"/>
    </source>
</evidence>
<dbReference type="GO" id="GO:0005524">
    <property type="term" value="F:ATP binding"/>
    <property type="evidence" value="ECO:0007669"/>
    <property type="project" value="UniProtKB-KW"/>
</dbReference>
<dbReference type="EMBL" id="JBHUIP010000016">
    <property type="protein sequence ID" value="MFD2265230.1"/>
    <property type="molecule type" value="Genomic_DNA"/>
</dbReference>
<keyword evidence="3" id="KW-0813">Transport</keyword>
<dbReference type="InterPro" id="IPR050319">
    <property type="entry name" value="ABC_transp_ATP-bind"/>
</dbReference>
<evidence type="ECO:0000256" key="1">
    <source>
        <dbReference type="ARBA" id="ARBA00004417"/>
    </source>
</evidence>
<dbReference type="SMART" id="SM00382">
    <property type="entry name" value="AAA"/>
    <property type="match status" value="1"/>
</dbReference>
<dbReference type="RefSeq" id="WP_379878402.1">
    <property type="nucleotide sequence ID" value="NZ_JBHUIP010000016.1"/>
</dbReference>
<reference evidence="8" key="1">
    <citation type="journal article" date="2019" name="Int. J. Syst. Evol. Microbiol.">
        <title>The Global Catalogue of Microorganisms (GCM) 10K type strain sequencing project: providing services to taxonomists for standard genome sequencing and annotation.</title>
        <authorList>
            <consortium name="The Broad Institute Genomics Platform"/>
            <consortium name="The Broad Institute Genome Sequencing Center for Infectious Disease"/>
            <person name="Wu L."/>
            <person name="Ma J."/>
        </authorList>
    </citation>
    <scope>NUCLEOTIDE SEQUENCE [LARGE SCALE GENOMIC DNA]</scope>
    <source>
        <strain evidence="8">CGMCC 1.19062</strain>
    </source>
</reference>
<keyword evidence="5 7" id="KW-0067">ATP-binding</keyword>
<organism evidence="7 8">
    <name type="scientific">Lacibacterium aquatile</name>
    <dbReference type="NCBI Taxonomy" id="1168082"/>
    <lineage>
        <taxon>Bacteria</taxon>
        <taxon>Pseudomonadati</taxon>
        <taxon>Pseudomonadota</taxon>
        <taxon>Alphaproteobacteria</taxon>
        <taxon>Rhodospirillales</taxon>
        <taxon>Rhodospirillaceae</taxon>
    </lineage>
</organism>
<comment type="caution">
    <text evidence="7">The sequence shown here is derived from an EMBL/GenBank/DDBJ whole genome shotgun (WGS) entry which is preliminary data.</text>
</comment>
<dbReference type="NCBIfam" id="TIGR01727">
    <property type="entry name" value="oligo_HPY"/>
    <property type="match status" value="1"/>
</dbReference>
<evidence type="ECO:0000256" key="4">
    <source>
        <dbReference type="ARBA" id="ARBA00022741"/>
    </source>
</evidence>
<dbReference type="CDD" id="cd03257">
    <property type="entry name" value="ABC_NikE_OppD_transporters"/>
    <property type="match status" value="1"/>
</dbReference>
<feature type="domain" description="ABC transporter" evidence="6">
    <location>
        <begin position="12"/>
        <end position="261"/>
    </location>
</feature>
<dbReference type="PANTHER" id="PTHR43776:SF7">
    <property type="entry name" value="D,D-DIPEPTIDE TRANSPORT ATP-BINDING PROTEIN DDPF-RELATED"/>
    <property type="match status" value="1"/>
</dbReference>
<evidence type="ECO:0000256" key="3">
    <source>
        <dbReference type="ARBA" id="ARBA00022448"/>
    </source>
</evidence>
<dbReference type="InterPro" id="IPR003593">
    <property type="entry name" value="AAA+_ATPase"/>
</dbReference>
<dbReference type="InterPro" id="IPR003439">
    <property type="entry name" value="ABC_transporter-like_ATP-bd"/>
</dbReference>
<dbReference type="SUPFAM" id="SSF52540">
    <property type="entry name" value="P-loop containing nucleoside triphosphate hydrolases"/>
    <property type="match status" value="1"/>
</dbReference>
<dbReference type="PROSITE" id="PS00211">
    <property type="entry name" value="ABC_TRANSPORTER_1"/>
    <property type="match status" value="1"/>
</dbReference>
<dbReference type="Pfam" id="PF00005">
    <property type="entry name" value="ABC_tran"/>
    <property type="match status" value="1"/>
</dbReference>
<dbReference type="InterPro" id="IPR027417">
    <property type="entry name" value="P-loop_NTPase"/>
</dbReference>
<keyword evidence="8" id="KW-1185">Reference proteome</keyword>
<sequence length="329" mass="36293">MPLDETQDPVLLRVRGLTKHFETKRAWRGPKQYVKAVEDISFDVKRRSIVGLVGESGSGKTTAGRALLRLIEPTAGKVEYEGTDLLGLSSAAMLPYRKHLQIIFQDPYSSLNPRMTVEEIIGEALRTHSDLSKSGRRDRVADLLTRVGLRAEQMSRYPHEFSGGQRQRIGIARALAVNPSFIVADESVSALDVSVQAQVLNLLQDLQEELGLTLLFIAHDLAVVDYLCDEVIVMYLGRIMEMGPTDTLLTNPRHPYTRALLSAAPIPDPTLDRTRILLKADIPSPINAPSGCVFRTRCPHAIADCAVAVPPLTEVSPGHVKACIREDLF</sequence>
<dbReference type="Gene3D" id="3.40.50.300">
    <property type="entry name" value="P-loop containing nucleotide triphosphate hydrolases"/>
    <property type="match status" value="1"/>
</dbReference>
<evidence type="ECO:0000259" key="6">
    <source>
        <dbReference type="PROSITE" id="PS50893"/>
    </source>
</evidence>
<evidence type="ECO:0000313" key="8">
    <source>
        <dbReference type="Proteomes" id="UP001597295"/>
    </source>
</evidence>